<dbReference type="InterPro" id="IPR016024">
    <property type="entry name" value="ARM-type_fold"/>
</dbReference>
<evidence type="ECO:0000256" key="7">
    <source>
        <dbReference type="ARBA" id="ARBA00023242"/>
    </source>
</evidence>
<feature type="region of interest" description="Disordered" evidence="11">
    <location>
        <begin position="864"/>
        <end position="894"/>
    </location>
</feature>
<comment type="function">
    <text evidence="9">Stimulates transcription from the HSP70 promoter.</text>
</comment>
<dbReference type="Pfam" id="PF03914">
    <property type="entry name" value="CBF"/>
    <property type="match status" value="1"/>
</dbReference>
<keyword evidence="5" id="KW-0010">Activator</keyword>
<keyword evidence="3" id="KW-0597">Phosphoprotein</keyword>
<sequence length="894" mass="102922">MKGKKKNWPVYYGDDSQTKAFKDDKKFWFNEIADDSTDFELASDDVINTLREEARRCLESEVANFNIKNAKSNSDYRWMKTATQKGTVSDKIAASTVLIQDNPITNLDILRNLVSMVKVGKKKECIVVIDTLTELFLTCLLKPNLKLKFFGQRPLTQLGQICSGNARTRQQYLSYWYFEDQLKEIYSNFITALNKAAHDTLDTNKEKAIAAMYKLLAGNPEQEKNLLINIINKLGDPSQKVASKAIYCLNQLLFKHINMQNNVVLNEIEKLLFRPNVGQKAQYYGICFLTQFFLSHDSPSIARRLIEVYFSFFKACIKQGEVDSRMMSALLMGVNRAYPYAKLEQQKFEEHIDTMYRVVHLANFNVGLHALMLLYQVSNNANNMNNRFYSALYKKLNDPKLLTTTHQAIFLNLIYKSLMQDTEICRIKAFIKRLLQLASFMQPSFACGVLYLISQLLTKKSSLQAIKLDQVDNQSLAKFEDNEEEKYVDVVDSEVFVIEDDNETDNNSPKSQNVTINEKDEKEVKPDIEILNANMDTGPSWYHCSTTIKQENKNPTCYDPFNRNPLFAGAEHTAYIELLNLQHHYHPTVSLYADNLLHGKPINYSGDPLKDFSLIRFLDRFVFKNPKKINSNDGSHPTFGIRKKYIPSGLRSLALNSERYLQQKEANIPPDELYLYKYMQKKVGGNIKDSDDSDLESVGSEEFEEMLDKMNNFKDMEDDLDYMNEIESSLKNKSTKNKKLRKSTGDSDGSDDDNDGDSEEDDLENDELSEFDIDDDNQLDDEDEELIQDLDDDDLSDMEFESDDNDNLKIAKKMRHKEDEGNNSKIGGKSNTLSNKENAAVKQIEWEQKRNHWIQGYNKAVGKASRNFAHNKAKYNKKRPMKSGSNSKNKKRKT</sequence>
<dbReference type="InterPro" id="IPR011989">
    <property type="entry name" value="ARM-like"/>
</dbReference>
<dbReference type="SUPFAM" id="SSF48371">
    <property type="entry name" value="ARM repeat"/>
    <property type="match status" value="1"/>
</dbReference>
<organism evidence="13 14">
    <name type="scientific">Popillia japonica</name>
    <name type="common">Japanese beetle</name>
    <dbReference type="NCBI Taxonomy" id="7064"/>
    <lineage>
        <taxon>Eukaryota</taxon>
        <taxon>Metazoa</taxon>
        <taxon>Ecdysozoa</taxon>
        <taxon>Arthropoda</taxon>
        <taxon>Hexapoda</taxon>
        <taxon>Insecta</taxon>
        <taxon>Pterygota</taxon>
        <taxon>Neoptera</taxon>
        <taxon>Endopterygota</taxon>
        <taxon>Coleoptera</taxon>
        <taxon>Polyphaga</taxon>
        <taxon>Scarabaeiformia</taxon>
        <taxon>Scarabaeidae</taxon>
        <taxon>Rutelinae</taxon>
        <taxon>Popillia</taxon>
    </lineage>
</organism>
<feature type="compositionally biased region" description="Polar residues" evidence="11">
    <location>
        <begin position="823"/>
        <end position="837"/>
    </location>
</feature>
<keyword evidence="4" id="KW-0805">Transcription regulation</keyword>
<evidence type="ECO:0000256" key="6">
    <source>
        <dbReference type="ARBA" id="ARBA00023163"/>
    </source>
</evidence>
<dbReference type="GO" id="GO:0005634">
    <property type="term" value="C:nucleus"/>
    <property type="evidence" value="ECO:0007669"/>
    <property type="project" value="UniProtKB-SubCell"/>
</dbReference>
<evidence type="ECO:0000256" key="5">
    <source>
        <dbReference type="ARBA" id="ARBA00023159"/>
    </source>
</evidence>
<dbReference type="Gene3D" id="1.25.10.10">
    <property type="entry name" value="Leucine-rich Repeat Variant"/>
    <property type="match status" value="1"/>
</dbReference>
<dbReference type="EMBL" id="JASPKY010000433">
    <property type="protein sequence ID" value="KAK9700635.1"/>
    <property type="molecule type" value="Genomic_DNA"/>
</dbReference>
<dbReference type="InterPro" id="IPR005612">
    <property type="entry name" value="CCAAT-binding_factor"/>
</dbReference>
<dbReference type="InterPro" id="IPR040155">
    <property type="entry name" value="CEBPZ/Mak21-like"/>
</dbReference>
<comment type="caution">
    <text evidence="13">The sequence shown here is derived from an EMBL/GenBank/DDBJ whole genome shotgun (WGS) entry which is preliminary data.</text>
</comment>
<feature type="domain" description="CCAAT-binding factor" evidence="12">
    <location>
        <begin position="368"/>
        <end position="593"/>
    </location>
</feature>
<feature type="region of interest" description="Disordered" evidence="11">
    <location>
        <begin position="732"/>
        <end position="837"/>
    </location>
</feature>
<feature type="compositionally biased region" description="Basic residues" evidence="11">
    <location>
        <begin position="869"/>
        <end position="881"/>
    </location>
</feature>
<evidence type="ECO:0000256" key="9">
    <source>
        <dbReference type="ARBA" id="ARBA00058879"/>
    </source>
</evidence>
<accession>A0AAW1JDF4</accession>
<evidence type="ECO:0000256" key="3">
    <source>
        <dbReference type="ARBA" id="ARBA00022553"/>
    </source>
</evidence>
<evidence type="ECO:0000313" key="13">
    <source>
        <dbReference type="EMBL" id="KAK9700635.1"/>
    </source>
</evidence>
<evidence type="ECO:0000256" key="4">
    <source>
        <dbReference type="ARBA" id="ARBA00023015"/>
    </source>
</evidence>
<keyword evidence="14" id="KW-1185">Reference proteome</keyword>
<proteinExistence type="inferred from homology"/>
<evidence type="ECO:0000256" key="10">
    <source>
        <dbReference type="ARBA" id="ARBA00073389"/>
    </source>
</evidence>
<dbReference type="PANTHER" id="PTHR12048:SF0">
    <property type="entry name" value="CCAAT_ENHANCER-BINDING PROTEIN ZETA"/>
    <property type="match status" value="1"/>
</dbReference>
<evidence type="ECO:0000313" key="14">
    <source>
        <dbReference type="Proteomes" id="UP001458880"/>
    </source>
</evidence>
<evidence type="ECO:0000259" key="12">
    <source>
        <dbReference type="Pfam" id="PF03914"/>
    </source>
</evidence>
<evidence type="ECO:0000256" key="11">
    <source>
        <dbReference type="SAM" id="MobiDB-lite"/>
    </source>
</evidence>
<keyword evidence="6" id="KW-0804">Transcription</keyword>
<dbReference type="Proteomes" id="UP001458880">
    <property type="component" value="Unassembled WGS sequence"/>
</dbReference>
<name>A0AAW1JDF4_POPJA</name>
<evidence type="ECO:0000256" key="8">
    <source>
        <dbReference type="ARBA" id="ARBA00031941"/>
    </source>
</evidence>
<protein>
    <recommendedName>
        <fullName evidence="10">CCAAT/enhancer-binding protein zeta</fullName>
    </recommendedName>
    <alternativeName>
        <fullName evidence="8">CCAAT-box-binding transcription factor</fullName>
    </alternativeName>
</protein>
<reference evidence="13 14" key="1">
    <citation type="journal article" date="2024" name="BMC Genomics">
        <title>De novo assembly and annotation of Popillia japonica's genome with initial clues to its potential as an invasive pest.</title>
        <authorList>
            <person name="Cucini C."/>
            <person name="Boschi S."/>
            <person name="Funari R."/>
            <person name="Cardaioli E."/>
            <person name="Iannotti N."/>
            <person name="Marturano G."/>
            <person name="Paoli F."/>
            <person name="Bruttini M."/>
            <person name="Carapelli A."/>
            <person name="Frati F."/>
            <person name="Nardi F."/>
        </authorList>
    </citation>
    <scope>NUCLEOTIDE SEQUENCE [LARGE SCALE GENOMIC DNA]</scope>
    <source>
        <strain evidence="13">DMR45628</strain>
    </source>
</reference>
<dbReference type="PANTHER" id="PTHR12048">
    <property type="entry name" value="CCAAT-BINDING FACTOR-RELATED"/>
    <property type="match status" value="1"/>
</dbReference>
<keyword evidence="7" id="KW-0539">Nucleus</keyword>
<feature type="compositionally biased region" description="Acidic residues" evidence="11">
    <location>
        <begin position="748"/>
        <end position="805"/>
    </location>
</feature>
<comment type="subcellular location">
    <subcellularLocation>
        <location evidence="1">Nucleus</location>
    </subcellularLocation>
</comment>
<feature type="compositionally biased region" description="Basic residues" evidence="11">
    <location>
        <begin position="733"/>
        <end position="742"/>
    </location>
</feature>
<evidence type="ECO:0000256" key="1">
    <source>
        <dbReference type="ARBA" id="ARBA00004123"/>
    </source>
</evidence>
<evidence type="ECO:0000256" key="2">
    <source>
        <dbReference type="ARBA" id="ARBA00007797"/>
    </source>
</evidence>
<dbReference type="FunFam" id="1.25.10.10:FF:000805">
    <property type="entry name" value="Similar to transcription factor CBF/MAK21"/>
    <property type="match status" value="1"/>
</dbReference>
<gene>
    <name evidence="13" type="ORF">QE152_g31105</name>
</gene>
<comment type="similarity">
    <text evidence="2">Belongs to the CBF/MAK21 family.</text>
</comment>
<dbReference type="AlphaFoldDB" id="A0AAW1JDF4"/>